<accession>A0A225VDK4</accession>
<protein>
    <submittedName>
        <fullName evidence="2">Uncharacterized protein</fullName>
    </submittedName>
</protein>
<evidence type="ECO:0000313" key="3">
    <source>
        <dbReference type="Proteomes" id="UP000198211"/>
    </source>
</evidence>
<name>A0A225VDK4_9STRA</name>
<gene>
    <name evidence="2" type="ORF">PHMEG_00024886</name>
</gene>
<evidence type="ECO:0000313" key="2">
    <source>
        <dbReference type="EMBL" id="OWZ03392.1"/>
    </source>
</evidence>
<proteinExistence type="predicted"/>
<dbReference type="EMBL" id="NBNE01005551">
    <property type="protein sequence ID" value="OWZ03392.1"/>
    <property type="molecule type" value="Genomic_DNA"/>
</dbReference>
<keyword evidence="3" id="KW-1185">Reference proteome</keyword>
<feature type="region of interest" description="Disordered" evidence="1">
    <location>
        <begin position="71"/>
        <end position="112"/>
    </location>
</feature>
<sequence>MEKENIRDYLNRLNGYARNANIKFENGGRNAREHVKHFLETCGDKDLEHIYTLEDVGSDIWKMKKRVAGRESSTYVSGKDETRYGDSRNSYGRNGSRNHSHDRSRSEPRSTRVALADATLSMMIRRPRHLYRSQTSLKMQKCSYRETSRTRLMKWAALSQPKMIATMTQNRRRLRLSHDQEGRTLSADQ</sequence>
<comment type="caution">
    <text evidence="2">The sequence shown here is derived from an EMBL/GenBank/DDBJ whole genome shotgun (WGS) entry which is preliminary data.</text>
</comment>
<dbReference type="Proteomes" id="UP000198211">
    <property type="component" value="Unassembled WGS sequence"/>
</dbReference>
<feature type="compositionally biased region" description="Basic and acidic residues" evidence="1">
    <location>
        <begin position="99"/>
        <end position="110"/>
    </location>
</feature>
<reference evidence="3" key="1">
    <citation type="submission" date="2017-03" db="EMBL/GenBank/DDBJ databases">
        <title>Phytopthora megakarya and P. palmivora, two closely related causual agents of cacao black pod achieved similar genome size and gene model numbers by different mechanisms.</title>
        <authorList>
            <person name="Ali S."/>
            <person name="Shao J."/>
            <person name="Larry D.J."/>
            <person name="Kronmiller B."/>
            <person name="Shen D."/>
            <person name="Strem M.D."/>
            <person name="Melnick R.L."/>
            <person name="Guiltinan M.J."/>
            <person name="Tyler B.M."/>
            <person name="Meinhardt L.W."/>
            <person name="Bailey B.A."/>
        </authorList>
    </citation>
    <scope>NUCLEOTIDE SEQUENCE [LARGE SCALE GENOMIC DNA]</scope>
    <source>
        <strain evidence="3">zdho120</strain>
    </source>
</reference>
<organism evidence="2 3">
    <name type="scientific">Phytophthora megakarya</name>
    <dbReference type="NCBI Taxonomy" id="4795"/>
    <lineage>
        <taxon>Eukaryota</taxon>
        <taxon>Sar</taxon>
        <taxon>Stramenopiles</taxon>
        <taxon>Oomycota</taxon>
        <taxon>Peronosporomycetes</taxon>
        <taxon>Peronosporales</taxon>
        <taxon>Peronosporaceae</taxon>
        <taxon>Phytophthora</taxon>
    </lineage>
</organism>
<dbReference type="AlphaFoldDB" id="A0A225VDK4"/>
<evidence type="ECO:0000256" key="1">
    <source>
        <dbReference type="SAM" id="MobiDB-lite"/>
    </source>
</evidence>